<keyword evidence="3" id="KW-0227">DNA damage</keyword>
<evidence type="ECO:0000256" key="1">
    <source>
        <dbReference type="ARBA" id="ARBA00022722"/>
    </source>
</evidence>
<evidence type="ECO:0000256" key="5">
    <source>
        <dbReference type="ARBA" id="ARBA00023204"/>
    </source>
</evidence>
<dbReference type="AlphaFoldDB" id="J9GI34"/>
<feature type="region of interest" description="Disordered" evidence="6">
    <location>
        <begin position="160"/>
        <end position="197"/>
    </location>
</feature>
<protein>
    <submittedName>
        <fullName evidence="7">DNA mismatch endonuclease Vsr</fullName>
        <ecNumber evidence="7">3.1.-.-</ecNumber>
    </submittedName>
</protein>
<proteinExistence type="predicted"/>
<keyword evidence="4 7" id="KW-0378">Hydrolase</keyword>
<evidence type="ECO:0000256" key="4">
    <source>
        <dbReference type="ARBA" id="ARBA00022801"/>
    </source>
</evidence>
<gene>
    <name evidence="7" type="ORF">EVA_04678</name>
</gene>
<keyword evidence="2 7" id="KW-0255">Endonuclease</keyword>
<dbReference type="InterPro" id="IPR011335">
    <property type="entry name" value="Restrct_endonuc-II-like"/>
</dbReference>
<dbReference type="EC" id="3.1.-.-" evidence="7"/>
<reference evidence="7" key="1">
    <citation type="journal article" date="2012" name="PLoS ONE">
        <title>Gene sets for utilization of primary and secondary nutrition supplies in the distal gut of endangered iberian lynx.</title>
        <authorList>
            <person name="Alcaide M."/>
            <person name="Messina E."/>
            <person name="Richter M."/>
            <person name="Bargiela R."/>
            <person name="Peplies J."/>
            <person name="Huws S.A."/>
            <person name="Newbold C.J."/>
            <person name="Golyshin P.N."/>
            <person name="Simon M.A."/>
            <person name="Lopez G."/>
            <person name="Yakimov M.M."/>
            <person name="Ferrer M."/>
        </authorList>
    </citation>
    <scope>NUCLEOTIDE SEQUENCE</scope>
</reference>
<feature type="compositionally biased region" description="Polar residues" evidence="6">
    <location>
        <begin position="184"/>
        <end position="197"/>
    </location>
</feature>
<evidence type="ECO:0000313" key="7">
    <source>
        <dbReference type="EMBL" id="EJX07212.1"/>
    </source>
</evidence>
<evidence type="ECO:0000256" key="6">
    <source>
        <dbReference type="SAM" id="MobiDB-lite"/>
    </source>
</evidence>
<dbReference type="GO" id="GO:0006298">
    <property type="term" value="P:mismatch repair"/>
    <property type="evidence" value="ECO:0007669"/>
    <property type="project" value="InterPro"/>
</dbReference>
<keyword evidence="1" id="KW-0540">Nuclease</keyword>
<evidence type="ECO:0000256" key="2">
    <source>
        <dbReference type="ARBA" id="ARBA00022759"/>
    </source>
</evidence>
<comment type="caution">
    <text evidence="7">The sequence shown here is derived from an EMBL/GenBank/DDBJ whole genome shotgun (WGS) entry which is preliminary data.</text>
</comment>
<keyword evidence="5" id="KW-0234">DNA repair</keyword>
<name>J9GI34_9ZZZZ</name>
<dbReference type="GO" id="GO:0004519">
    <property type="term" value="F:endonuclease activity"/>
    <property type="evidence" value="ECO:0007669"/>
    <property type="project" value="UniProtKB-KW"/>
</dbReference>
<dbReference type="GO" id="GO:0016787">
    <property type="term" value="F:hydrolase activity"/>
    <property type="evidence" value="ECO:0007669"/>
    <property type="project" value="UniProtKB-KW"/>
</dbReference>
<organism evidence="7">
    <name type="scientific">gut metagenome</name>
    <dbReference type="NCBI Taxonomy" id="749906"/>
    <lineage>
        <taxon>unclassified sequences</taxon>
        <taxon>metagenomes</taxon>
        <taxon>organismal metagenomes</taxon>
    </lineage>
</organism>
<sequence length="197" mass="23103">MDKLTPEQRSRCMAAIHSKDTKPELLVRKYLFARGFRYRLNHPRLPGRPDIVLRKYRTVIFVNGCYWHGHTGCKYFILPKTRTEFWKAKIERNQQRDVEVQRQLAAMGWHCITVWECQLRPAVREQTLESLAFTLNHIFLQDRSIRSYEWPDEEATVALAAEDGWTDEREPRTAEESSEPNRGKATNPTGKNSELNG</sequence>
<dbReference type="CDD" id="cd00221">
    <property type="entry name" value="Vsr"/>
    <property type="match status" value="1"/>
</dbReference>
<feature type="compositionally biased region" description="Basic and acidic residues" evidence="6">
    <location>
        <begin position="166"/>
        <end position="182"/>
    </location>
</feature>
<dbReference type="InterPro" id="IPR004603">
    <property type="entry name" value="DNA_mismatch_endonuc_vsr"/>
</dbReference>
<dbReference type="Pfam" id="PF03852">
    <property type="entry name" value="Vsr"/>
    <property type="match status" value="1"/>
</dbReference>
<dbReference type="SUPFAM" id="SSF52980">
    <property type="entry name" value="Restriction endonuclease-like"/>
    <property type="match status" value="1"/>
</dbReference>
<dbReference type="Gene3D" id="3.40.960.10">
    <property type="entry name" value="VSR Endonuclease"/>
    <property type="match status" value="1"/>
</dbReference>
<accession>J9GI34</accession>
<dbReference type="NCBIfam" id="TIGR00632">
    <property type="entry name" value="vsr"/>
    <property type="match status" value="1"/>
</dbReference>
<dbReference type="EMBL" id="AMCI01000940">
    <property type="protein sequence ID" value="EJX07212.1"/>
    <property type="molecule type" value="Genomic_DNA"/>
</dbReference>
<evidence type="ECO:0000256" key="3">
    <source>
        <dbReference type="ARBA" id="ARBA00022763"/>
    </source>
</evidence>